<dbReference type="SUPFAM" id="SSF46934">
    <property type="entry name" value="UBA-like"/>
    <property type="match status" value="1"/>
</dbReference>
<feature type="region of interest" description="Disordered" evidence="1">
    <location>
        <begin position="185"/>
        <end position="286"/>
    </location>
</feature>
<sequence length="949" mass="100922">MSNSGIVGGLARVSIPSGMRKTIQNIKEITGNHGEDEIYAMLKECSMDPNETTQKLLSQGSRVCVEWASDLLPETDNKFNSISIDLLLSRSYSAFANAIWCSTAVIIVAPYLANSIKESAEPKWKTGMQGRGNKGIRGNLTSRHVSHDVGGGKNGQNNIANQILDKSVDLSTVADVEAKNISRWSSSAAVNGPSDLASGSNSIVQNAHAPPRRGVKQFEANTGMQTTSADSTKNPKSATGNRDVHGQRMPNTDISSRTLFSPSPTGADLSASDPVLLPSQDSRPTGVVGTVRREVGAQHSLVEHVSSKPNGSKKTTAYIFLSPHILVAVSTAGSSNSQVKTPSKFQGPGKNQLLEYSQTASSTHSGSSASRPSSNYNNRSHTVGPQKEYWPLTRYKSSGPCISEVCWILPGKGPCKEWKPKPVNNQGSALAAAVSSSGVSMVSVEVNTMLQPPASVPETKEVTEDLQKKLEESHISDVENVIIPNHLHVPESEKLGFYFGSFDSGFSLGTSTNIAPEHDGSPPLSESSESIEEAASAQLPSNQNASATAEETDYPDQPPSSHGQESLPAEGDGDISSSAPECSEPKQETLPAGQQYSVVHTSPNYNFGFAPPMLSNQLPPFENSESQPRDVSRLPNFLVQHPFDPSYYPHFYHSSADSDGRISPFHSAGVSTQYNVAVVPPHTSQSPQEGGNSPALSAAAPTPLVTQAAGLMQSSIAVPQQPIPVFRQATGMHLPHYPPNYIPYGHYFSPFYVPPGAIHQLLSNGAFSQQPQAGGIYPPPSSAVPRYSLSQYRPGANVGNPAHMGVPGTYAPYGSSPVNYNPSSATTTGNPASNEDLSASQFQESNVYLSGQQSESSGVWINAHTRDLSSLQASSFYNLPQGQVALTPTQPGHGAFAGVYHPAQPVTAATVHPLLQQSQTIAGPVDMVGPTGNVYQRPQHAQMNWPSSY</sequence>
<dbReference type="Proteomes" id="UP001371456">
    <property type="component" value="Unassembled WGS sequence"/>
</dbReference>
<reference evidence="3 4" key="1">
    <citation type="submission" date="2024-02" db="EMBL/GenBank/DDBJ databases">
        <title>de novo genome assembly of Solanum bulbocastanum strain 11H21.</title>
        <authorList>
            <person name="Hosaka A.J."/>
        </authorList>
    </citation>
    <scope>NUCLEOTIDE SEQUENCE [LARGE SCALE GENOMIC DNA]</scope>
    <source>
        <tissue evidence="3">Young leaves</tissue>
    </source>
</reference>
<keyword evidence="4" id="KW-1185">Reference proteome</keyword>
<accession>A0AAN8TBH1</accession>
<dbReference type="PANTHER" id="PTHR46775:SF3">
    <property type="entry name" value="GBF-INTERACTING PROTEIN 1-LIKE ISOFORM X1"/>
    <property type="match status" value="1"/>
</dbReference>
<feature type="domain" description="GBF-interacting protein 1 N-terminal" evidence="2">
    <location>
        <begin position="15"/>
        <end position="60"/>
    </location>
</feature>
<gene>
    <name evidence="3" type="ORF">RDI58_018215</name>
</gene>
<organism evidence="3 4">
    <name type="scientific">Solanum bulbocastanum</name>
    <name type="common">Wild potato</name>
    <dbReference type="NCBI Taxonomy" id="147425"/>
    <lineage>
        <taxon>Eukaryota</taxon>
        <taxon>Viridiplantae</taxon>
        <taxon>Streptophyta</taxon>
        <taxon>Embryophyta</taxon>
        <taxon>Tracheophyta</taxon>
        <taxon>Spermatophyta</taxon>
        <taxon>Magnoliopsida</taxon>
        <taxon>eudicotyledons</taxon>
        <taxon>Gunneridae</taxon>
        <taxon>Pentapetalae</taxon>
        <taxon>asterids</taxon>
        <taxon>lamiids</taxon>
        <taxon>Solanales</taxon>
        <taxon>Solanaceae</taxon>
        <taxon>Solanoideae</taxon>
        <taxon>Solaneae</taxon>
        <taxon>Solanum</taxon>
    </lineage>
</organism>
<feature type="compositionally biased region" description="Low complexity" evidence="1">
    <location>
        <begin position="525"/>
        <end position="537"/>
    </location>
</feature>
<evidence type="ECO:0000259" key="2">
    <source>
        <dbReference type="Pfam" id="PF06972"/>
    </source>
</evidence>
<evidence type="ECO:0000313" key="4">
    <source>
        <dbReference type="Proteomes" id="UP001371456"/>
    </source>
</evidence>
<name>A0AAN8TBH1_SOLBU</name>
<dbReference type="AlphaFoldDB" id="A0AAN8TBH1"/>
<dbReference type="InterPro" id="IPR044277">
    <property type="entry name" value="GIP1"/>
</dbReference>
<dbReference type="EMBL" id="JBANQN010000007">
    <property type="protein sequence ID" value="KAK6784760.1"/>
    <property type="molecule type" value="Genomic_DNA"/>
</dbReference>
<proteinExistence type="predicted"/>
<feature type="compositionally biased region" description="Polar residues" evidence="1">
    <location>
        <begin position="538"/>
        <end position="549"/>
    </location>
</feature>
<dbReference type="InterPro" id="IPR009719">
    <property type="entry name" value="GIP1_N"/>
</dbReference>
<dbReference type="Pfam" id="PF06972">
    <property type="entry name" value="GIP1_N"/>
    <property type="match status" value="1"/>
</dbReference>
<protein>
    <recommendedName>
        <fullName evidence="2">GBF-interacting protein 1 N-terminal domain-containing protein</fullName>
    </recommendedName>
</protein>
<evidence type="ECO:0000256" key="1">
    <source>
        <dbReference type="SAM" id="MobiDB-lite"/>
    </source>
</evidence>
<feature type="region of interest" description="Disordered" evidence="1">
    <location>
        <begin position="357"/>
        <end position="385"/>
    </location>
</feature>
<feature type="compositionally biased region" description="Polar residues" evidence="1">
    <location>
        <begin position="249"/>
        <end position="264"/>
    </location>
</feature>
<dbReference type="GO" id="GO:0051082">
    <property type="term" value="F:unfolded protein binding"/>
    <property type="evidence" value="ECO:0007669"/>
    <property type="project" value="TreeGrafter"/>
</dbReference>
<dbReference type="InterPro" id="IPR009060">
    <property type="entry name" value="UBA-like_sf"/>
</dbReference>
<feature type="region of interest" description="Disordered" evidence="1">
    <location>
        <begin position="510"/>
        <end position="593"/>
    </location>
</feature>
<comment type="caution">
    <text evidence="3">The sequence shown here is derived from an EMBL/GenBank/DDBJ whole genome shotgun (WGS) entry which is preliminary data.</text>
</comment>
<evidence type="ECO:0000313" key="3">
    <source>
        <dbReference type="EMBL" id="KAK6784760.1"/>
    </source>
</evidence>
<feature type="compositionally biased region" description="Low complexity" evidence="1">
    <location>
        <begin position="357"/>
        <end position="381"/>
    </location>
</feature>
<dbReference type="PANTHER" id="PTHR46775">
    <property type="entry name" value="FLOCCULATION PROTEIN (DUF1296)"/>
    <property type="match status" value="1"/>
</dbReference>
<feature type="compositionally biased region" description="Polar residues" evidence="1">
    <location>
        <begin position="219"/>
        <end position="240"/>
    </location>
</feature>